<evidence type="ECO:0000256" key="1">
    <source>
        <dbReference type="SAM" id="SignalP"/>
    </source>
</evidence>
<dbReference type="InterPro" id="IPR051636">
    <property type="entry name" value="Plant_LTP/defense-related"/>
</dbReference>
<keyword evidence="4" id="KW-1185">Reference proteome</keyword>
<dbReference type="InterPro" id="IPR016140">
    <property type="entry name" value="Bifunc_inhib/LTP/seed_store"/>
</dbReference>
<comment type="caution">
    <text evidence="3">The sequence shown here is derived from an EMBL/GenBank/DDBJ whole genome shotgun (WGS) entry which is preliminary data.</text>
</comment>
<dbReference type="SUPFAM" id="SSF47699">
    <property type="entry name" value="Bifunctional inhibitor/lipid-transfer protein/seed storage 2S albumin"/>
    <property type="match status" value="1"/>
</dbReference>
<dbReference type="InterPro" id="IPR036312">
    <property type="entry name" value="Bifun_inhib/LTP/seed_sf"/>
</dbReference>
<proteinExistence type="predicted"/>
<evidence type="ECO:0000259" key="2">
    <source>
        <dbReference type="SMART" id="SM00499"/>
    </source>
</evidence>
<gene>
    <name evidence="3" type="ORF">IFM89_018709</name>
</gene>
<dbReference type="InterPro" id="IPR027923">
    <property type="entry name" value="Hydrophob_seed_dom"/>
</dbReference>
<protein>
    <recommendedName>
        <fullName evidence="2">Bifunctional inhibitor/plant lipid transfer protein/seed storage helical domain-containing protein</fullName>
    </recommendedName>
</protein>
<dbReference type="OrthoDB" id="696558at2759"/>
<sequence>MASKISASVVLFLLLNILFSAMVTATPTPASKGKCPVDALKLGICLNLLNGLVDVQIGTPSDIPCCSLISGLADLELEVCLCTTIKLKGLINLNLPIDLSLPLNACGKTLPTGFQCP</sequence>
<keyword evidence="1" id="KW-0732">Signal</keyword>
<dbReference type="CDD" id="cd01958">
    <property type="entry name" value="HPS_like"/>
    <property type="match status" value="1"/>
</dbReference>
<feature type="signal peptide" evidence="1">
    <location>
        <begin position="1"/>
        <end position="25"/>
    </location>
</feature>
<dbReference type="EMBL" id="JADFTS010000003">
    <property type="protein sequence ID" value="KAF9614462.1"/>
    <property type="molecule type" value="Genomic_DNA"/>
</dbReference>
<feature type="chain" id="PRO_5032439287" description="Bifunctional inhibitor/plant lipid transfer protein/seed storage helical domain-containing protein" evidence="1">
    <location>
        <begin position="26"/>
        <end position="117"/>
    </location>
</feature>
<evidence type="ECO:0000313" key="3">
    <source>
        <dbReference type="EMBL" id="KAF9614462.1"/>
    </source>
</evidence>
<evidence type="ECO:0000313" key="4">
    <source>
        <dbReference type="Proteomes" id="UP000631114"/>
    </source>
</evidence>
<dbReference type="PANTHER" id="PTHR31731">
    <property type="match status" value="1"/>
</dbReference>
<dbReference type="Gene3D" id="1.10.110.10">
    <property type="entry name" value="Plant lipid-transfer and hydrophobic proteins"/>
    <property type="match status" value="1"/>
</dbReference>
<feature type="domain" description="Bifunctional inhibitor/plant lipid transfer protein/seed storage helical" evidence="2">
    <location>
        <begin position="35"/>
        <end position="116"/>
    </location>
</feature>
<reference evidence="3 4" key="1">
    <citation type="submission" date="2020-10" db="EMBL/GenBank/DDBJ databases">
        <title>The Coptis chinensis genome and diversification of protoberbering-type alkaloids.</title>
        <authorList>
            <person name="Wang B."/>
            <person name="Shu S."/>
            <person name="Song C."/>
            <person name="Liu Y."/>
        </authorList>
    </citation>
    <scope>NUCLEOTIDE SEQUENCE [LARGE SCALE GENOMIC DNA]</scope>
    <source>
        <strain evidence="3">HL-2020</strain>
        <tissue evidence="3">Leaf</tissue>
    </source>
</reference>
<dbReference type="Pfam" id="PF14547">
    <property type="entry name" value="Hydrophob_seed"/>
    <property type="match status" value="1"/>
</dbReference>
<organism evidence="3 4">
    <name type="scientific">Coptis chinensis</name>
    <dbReference type="NCBI Taxonomy" id="261450"/>
    <lineage>
        <taxon>Eukaryota</taxon>
        <taxon>Viridiplantae</taxon>
        <taxon>Streptophyta</taxon>
        <taxon>Embryophyta</taxon>
        <taxon>Tracheophyta</taxon>
        <taxon>Spermatophyta</taxon>
        <taxon>Magnoliopsida</taxon>
        <taxon>Ranunculales</taxon>
        <taxon>Ranunculaceae</taxon>
        <taxon>Coptidoideae</taxon>
        <taxon>Coptis</taxon>
    </lineage>
</organism>
<name>A0A835ID13_9MAGN</name>
<dbReference type="AlphaFoldDB" id="A0A835ID13"/>
<dbReference type="Proteomes" id="UP000631114">
    <property type="component" value="Unassembled WGS sequence"/>
</dbReference>
<accession>A0A835ID13</accession>
<dbReference type="SMART" id="SM00499">
    <property type="entry name" value="AAI"/>
    <property type="match status" value="1"/>
</dbReference>